<protein>
    <submittedName>
        <fullName evidence="3">Movement protein</fullName>
    </submittedName>
</protein>
<keyword evidence="1" id="KW-0472">Membrane</keyword>
<organism evidence="2 3">
    <name type="scientific">Panagrellus redivivus</name>
    <name type="common">Microworm</name>
    <dbReference type="NCBI Taxonomy" id="6233"/>
    <lineage>
        <taxon>Eukaryota</taxon>
        <taxon>Metazoa</taxon>
        <taxon>Ecdysozoa</taxon>
        <taxon>Nematoda</taxon>
        <taxon>Chromadorea</taxon>
        <taxon>Rhabditida</taxon>
        <taxon>Tylenchina</taxon>
        <taxon>Panagrolaimomorpha</taxon>
        <taxon>Panagrolaimoidea</taxon>
        <taxon>Panagrolaimidae</taxon>
        <taxon>Panagrellus</taxon>
    </lineage>
</organism>
<evidence type="ECO:0000256" key="1">
    <source>
        <dbReference type="SAM" id="Phobius"/>
    </source>
</evidence>
<dbReference type="AlphaFoldDB" id="A0A7E4VTH4"/>
<accession>A0A7E4VTH4</accession>
<reference evidence="3" key="2">
    <citation type="submission" date="2020-10" db="UniProtKB">
        <authorList>
            <consortium name="WormBaseParasite"/>
        </authorList>
    </citation>
    <scope>IDENTIFICATION</scope>
</reference>
<reference evidence="2" key="1">
    <citation type="journal article" date="2013" name="Genetics">
        <title>The draft genome and transcriptome of Panagrellus redivivus are shaped by the harsh demands of a free-living lifestyle.</title>
        <authorList>
            <person name="Srinivasan J."/>
            <person name="Dillman A.R."/>
            <person name="Macchietto M.G."/>
            <person name="Heikkinen L."/>
            <person name="Lakso M."/>
            <person name="Fracchia K.M."/>
            <person name="Antoshechkin I."/>
            <person name="Mortazavi A."/>
            <person name="Wong G."/>
            <person name="Sternberg P.W."/>
        </authorList>
    </citation>
    <scope>NUCLEOTIDE SEQUENCE [LARGE SCALE GENOMIC DNA]</scope>
    <source>
        <strain evidence="2">MT8872</strain>
    </source>
</reference>
<evidence type="ECO:0000313" key="3">
    <source>
        <dbReference type="WBParaSite" id="Pan_g3207.t1"/>
    </source>
</evidence>
<keyword evidence="2" id="KW-1185">Reference proteome</keyword>
<name>A0A7E4VTH4_PANRE</name>
<dbReference type="WBParaSite" id="Pan_g3207.t1">
    <property type="protein sequence ID" value="Pan_g3207.t1"/>
    <property type="gene ID" value="Pan_g3207"/>
</dbReference>
<feature type="transmembrane region" description="Helical" evidence="1">
    <location>
        <begin position="52"/>
        <end position="73"/>
    </location>
</feature>
<keyword evidence="1" id="KW-1133">Transmembrane helix</keyword>
<dbReference type="Proteomes" id="UP000492821">
    <property type="component" value="Unassembled WGS sequence"/>
</dbReference>
<sequence length="134" mass="14422">MNFKVILPRNGTAAANLVAMEANQGLFNDIGVRVVGAESVAMKKGGDSDASWLAIVLLAAVVLGCLAIALGVAREWFRASFTYVIRDSDLRSIPANAYEAYPLNHLPLIQRSPSHRGSIRYPPSFNLHATTGNI</sequence>
<proteinExistence type="predicted"/>
<evidence type="ECO:0000313" key="2">
    <source>
        <dbReference type="Proteomes" id="UP000492821"/>
    </source>
</evidence>
<keyword evidence="1" id="KW-0812">Transmembrane</keyword>